<dbReference type="Pfam" id="PF07690">
    <property type="entry name" value="MFS_1"/>
    <property type="match status" value="1"/>
</dbReference>
<feature type="transmembrane region" description="Helical" evidence="6">
    <location>
        <begin position="46"/>
        <end position="67"/>
    </location>
</feature>
<keyword evidence="9" id="KW-1185">Reference proteome</keyword>
<dbReference type="PANTHER" id="PTHR43791">
    <property type="entry name" value="PERMEASE-RELATED"/>
    <property type="match status" value="1"/>
</dbReference>
<feature type="transmembrane region" description="Helical" evidence="6">
    <location>
        <begin position="243"/>
        <end position="264"/>
    </location>
</feature>
<evidence type="ECO:0000256" key="3">
    <source>
        <dbReference type="ARBA" id="ARBA00022692"/>
    </source>
</evidence>
<feature type="transmembrane region" description="Helical" evidence="6">
    <location>
        <begin position="308"/>
        <end position="327"/>
    </location>
</feature>
<dbReference type="RefSeq" id="WP_272772335.1">
    <property type="nucleotide sequence ID" value="NZ_JAQQLE010000009.1"/>
</dbReference>
<gene>
    <name evidence="8" type="ORF">PQU96_10815</name>
</gene>
<dbReference type="Proteomes" id="UP001222030">
    <property type="component" value="Unassembled WGS sequence"/>
</dbReference>
<dbReference type="PROSITE" id="PS50850">
    <property type="entry name" value="MFS"/>
    <property type="match status" value="1"/>
</dbReference>
<comment type="caution">
    <text evidence="8">The sequence shown here is derived from an EMBL/GenBank/DDBJ whole genome shotgun (WGS) entry which is preliminary data.</text>
</comment>
<reference evidence="8 9" key="1">
    <citation type="submission" date="2023-01" db="EMBL/GenBank/DDBJ databases">
        <title>Novel species of the genus Vogesella isolated from rivers.</title>
        <authorList>
            <person name="Lu H."/>
        </authorList>
    </citation>
    <scope>NUCLEOTIDE SEQUENCE [LARGE SCALE GENOMIC DNA]</scope>
    <source>
        <strain evidence="8 9">LYT5W</strain>
    </source>
</reference>
<evidence type="ECO:0000313" key="9">
    <source>
        <dbReference type="Proteomes" id="UP001222030"/>
    </source>
</evidence>
<evidence type="ECO:0000259" key="7">
    <source>
        <dbReference type="PROSITE" id="PS50850"/>
    </source>
</evidence>
<feature type="transmembrane region" description="Helical" evidence="6">
    <location>
        <begin position="175"/>
        <end position="198"/>
    </location>
</feature>
<dbReference type="Gene3D" id="1.20.1250.20">
    <property type="entry name" value="MFS general substrate transporter like domains"/>
    <property type="match status" value="2"/>
</dbReference>
<dbReference type="InterPro" id="IPR020846">
    <property type="entry name" value="MFS_dom"/>
</dbReference>
<keyword evidence="5 6" id="KW-0472">Membrane</keyword>
<evidence type="ECO:0000256" key="2">
    <source>
        <dbReference type="ARBA" id="ARBA00022448"/>
    </source>
</evidence>
<evidence type="ECO:0000256" key="4">
    <source>
        <dbReference type="ARBA" id="ARBA00022989"/>
    </source>
</evidence>
<feature type="transmembrane region" description="Helical" evidence="6">
    <location>
        <begin position="333"/>
        <end position="351"/>
    </location>
</feature>
<evidence type="ECO:0000256" key="1">
    <source>
        <dbReference type="ARBA" id="ARBA00004141"/>
    </source>
</evidence>
<keyword evidence="3 6" id="KW-0812">Transmembrane</keyword>
<accession>A0ABT5IPY5</accession>
<keyword evidence="4 6" id="KW-1133">Transmembrane helix</keyword>
<dbReference type="CDD" id="cd17319">
    <property type="entry name" value="MFS_ExuT_GudP_like"/>
    <property type="match status" value="1"/>
</dbReference>
<feature type="transmembrane region" description="Helical" evidence="6">
    <location>
        <begin position="358"/>
        <end position="379"/>
    </location>
</feature>
<feature type="transmembrane region" description="Helical" evidence="6">
    <location>
        <begin position="79"/>
        <end position="101"/>
    </location>
</feature>
<dbReference type="InterPro" id="IPR036259">
    <property type="entry name" value="MFS_trans_sf"/>
</dbReference>
<comment type="subcellular location">
    <subcellularLocation>
        <location evidence="1">Membrane</location>
        <topology evidence="1">Multi-pass membrane protein</topology>
    </subcellularLocation>
</comment>
<evidence type="ECO:0000256" key="6">
    <source>
        <dbReference type="SAM" id="Phobius"/>
    </source>
</evidence>
<feature type="domain" description="Major facilitator superfamily (MFS) profile" evidence="7">
    <location>
        <begin position="17"/>
        <end position="422"/>
    </location>
</feature>
<dbReference type="PANTHER" id="PTHR43791:SF36">
    <property type="entry name" value="TRANSPORTER, PUTATIVE (AFU_ORTHOLOGUE AFUA_6G08340)-RELATED"/>
    <property type="match status" value="1"/>
</dbReference>
<proteinExistence type="predicted"/>
<feature type="transmembrane region" description="Helical" evidence="6">
    <location>
        <begin position="107"/>
        <end position="129"/>
    </location>
</feature>
<sequence length="433" mass="46521">MEMDIEKRTLRRITWRIVPFIMLLYFVAYLDRVNIGFAALTMKEDLGFSASVLGFGAGIFFWGYFMFEVPSNIVLHKFGARVWIARVMVTWGIISGCMAFVEGATSFYIMRFLLGAAEAGFFPGIILYLSYWFPARHRASVTALFMAAAPISTALGSPISAALLEMNGVMGMHGWQWMFVLEAIPALILGVVVFFYMTDKPEQAKWLKDDERAWLVKAMAEENASKAGNAKHGILSGLANPRVLALALIYFGTSAGLYTLGIWAPQIIKQLGVSSMTVGFLNAIPPVVSVIAMVLWSRHSDRTGERTWHVILACLAASIGLVIAAGANSVVGLIAALTIVNVGISCAKPPLWSMPTMFLSGAAAATGIATINSIGNLGGFAGPAMIGWVKDQTGSYAGGLYFVAGLLVLSAVLTLVLARSTKPVLETAKAAAR</sequence>
<dbReference type="SUPFAM" id="SSF103473">
    <property type="entry name" value="MFS general substrate transporter"/>
    <property type="match status" value="1"/>
</dbReference>
<evidence type="ECO:0000256" key="5">
    <source>
        <dbReference type="ARBA" id="ARBA00023136"/>
    </source>
</evidence>
<name>A0ABT5IPY5_9NEIS</name>
<feature type="transmembrane region" description="Helical" evidence="6">
    <location>
        <begin position="276"/>
        <end position="296"/>
    </location>
</feature>
<dbReference type="InterPro" id="IPR011701">
    <property type="entry name" value="MFS"/>
</dbReference>
<protein>
    <submittedName>
        <fullName evidence="8">MFS transporter</fullName>
    </submittedName>
</protein>
<feature type="transmembrane region" description="Helical" evidence="6">
    <location>
        <begin position="141"/>
        <end position="163"/>
    </location>
</feature>
<evidence type="ECO:0000313" key="8">
    <source>
        <dbReference type="EMBL" id="MDC7714610.1"/>
    </source>
</evidence>
<feature type="transmembrane region" description="Helical" evidence="6">
    <location>
        <begin position="399"/>
        <end position="418"/>
    </location>
</feature>
<dbReference type="EMBL" id="JAQQLE010000009">
    <property type="protein sequence ID" value="MDC7714610.1"/>
    <property type="molecule type" value="Genomic_DNA"/>
</dbReference>
<organism evidence="8 9">
    <name type="scientific">Vogesella margarita</name>
    <dbReference type="NCBI Taxonomy" id="2984199"/>
    <lineage>
        <taxon>Bacteria</taxon>
        <taxon>Pseudomonadati</taxon>
        <taxon>Pseudomonadota</taxon>
        <taxon>Betaproteobacteria</taxon>
        <taxon>Neisseriales</taxon>
        <taxon>Chromobacteriaceae</taxon>
        <taxon>Vogesella</taxon>
    </lineage>
</organism>
<keyword evidence="2" id="KW-0813">Transport</keyword>